<reference evidence="1 2" key="1">
    <citation type="submission" date="2018-01" db="EMBL/GenBank/DDBJ databases">
        <authorList>
            <person name="Clerissi C."/>
        </authorList>
    </citation>
    <scope>NUCLEOTIDE SEQUENCE [LARGE SCALE GENOMIC DNA]</scope>
    <source>
        <strain evidence="1">Cupriavidus oxalaticus LMG 2235</strain>
    </source>
</reference>
<organism evidence="1 2">
    <name type="scientific">Cupriavidus oxalaticus</name>
    <dbReference type="NCBI Taxonomy" id="96344"/>
    <lineage>
        <taxon>Bacteria</taxon>
        <taxon>Pseudomonadati</taxon>
        <taxon>Pseudomonadota</taxon>
        <taxon>Betaproteobacteria</taxon>
        <taxon>Burkholderiales</taxon>
        <taxon>Burkholderiaceae</taxon>
        <taxon>Cupriavidus</taxon>
    </lineage>
</organism>
<accession>A0A976G8H9</accession>
<comment type="caution">
    <text evidence="1">The sequence shown here is derived from an EMBL/GenBank/DDBJ whole genome shotgun (WGS) entry which is preliminary data.</text>
</comment>
<dbReference type="EMBL" id="OGUS01000110">
    <property type="protein sequence ID" value="SPC12030.1"/>
    <property type="molecule type" value="Genomic_DNA"/>
</dbReference>
<name>A0A976G8H9_9BURK</name>
<protein>
    <submittedName>
        <fullName evidence="1">Uncharacterized protein</fullName>
    </submittedName>
</protein>
<dbReference type="AlphaFoldDB" id="A0A976G8H9"/>
<sequence length="38" mass="4218">MGSSSTIRILMFRGAMRVLCECYAAATPRRTSIVRLQA</sequence>
<dbReference type="Proteomes" id="UP000256862">
    <property type="component" value="Chromosome CO2235"/>
</dbReference>
<proteinExistence type="predicted"/>
<evidence type="ECO:0000313" key="1">
    <source>
        <dbReference type="EMBL" id="SPC12030.1"/>
    </source>
</evidence>
<evidence type="ECO:0000313" key="2">
    <source>
        <dbReference type="Proteomes" id="UP000256862"/>
    </source>
</evidence>
<gene>
    <name evidence="1" type="ORF">CO2235_100050</name>
</gene>